<dbReference type="PANTHER" id="PTHR33154:SF15">
    <property type="entry name" value="REGULATORY PROTEIN ARSR"/>
    <property type="match status" value="1"/>
</dbReference>
<keyword evidence="1" id="KW-0805">Transcription regulation</keyword>
<evidence type="ECO:0000313" key="6">
    <source>
        <dbReference type="EMBL" id="GAA3055210.1"/>
    </source>
</evidence>
<evidence type="ECO:0000256" key="1">
    <source>
        <dbReference type="ARBA" id="ARBA00023015"/>
    </source>
</evidence>
<dbReference type="InterPro" id="IPR001845">
    <property type="entry name" value="HTH_ArsR_DNA-bd_dom"/>
</dbReference>
<keyword evidence="7" id="KW-1185">Reference proteome</keyword>
<evidence type="ECO:0000256" key="2">
    <source>
        <dbReference type="ARBA" id="ARBA00023125"/>
    </source>
</evidence>
<dbReference type="InterPro" id="IPR036388">
    <property type="entry name" value="WH-like_DNA-bd_sf"/>
</dbReference>
<reference evidence="7" key="1">
    <citation type="journal article" date="2019" name="Int. J. Syst. Evol. Microbiol.">
        <title>The Global Catalogue of Microorganisms (GCM) 10K type strain sequencing project: providing services to taxonomists for standard genome sequencing and annotation.</title>
        <authorList>
            <consortium name="The Broad Institute Genomics Platform"/>
            <consortium name="The Broad Institute Genome Sequencing Center for Infectious Disease"/>
            <person name="Wu L."/>
            <person name="Ma J."/>
        </authorList>
    </citation>
    <scope>NUCLEOTIDE SEQUENCE [LARGE SCALE GENOMIC DNA]</scope>
    <source>
        <strain evidence="7">JCM 14309</strain>
    </source>
</reference>
<sequence>MQRFLCNNFYAKVSLHMSARKTPGPESSAQLPDQAPEKLPGEADLRMDAKTMKAFAHPLRMAMYSYLSDQGSATATQLAKHLDESTGQTSYHLRQLEKHGLVEEDPEKGTGRERWWKPSGFSLRAEVIQGDPSQTPMAQTVIQHQMQERLQTLRRWMTHIDEEPQRWIEASVDSTHTATMSTEEMRAMRDELMEVIARHTDAASERVKTSGPGEDDRRARVYLSVLPLPSPED</sequence>
<keyword evidence="3" id="KW-0804">Transcription</keyword>
<organism evidence="6 7">
    <name type="scientific">Nesterenkonia aethiopica</name>
    <dbReference type="NCBI Taxonomy" id="269144"/>
    <lineage>
        <taxon>Bacteria</taxon>
        <taxon>Bacillati</taxon>
        <taxon>Actinomycetota</taxon>
        <taxon>Actinomycetes</taxon>
        <taxon>Micrococcales</taxon>
        <taxon>Micrococcaceae</taxon>
        <taxon>Nesterenkonia</taxon>
    </lineage>
</organism>
<evidence type="ECO:0000256" key="4">
    <source>
        <dbReference type="SAM" id="MobiDB-lite"/>
    </source>
</evidence>
<dbReference type="SUPFAM" id="SSF46785">
    <property type="entry name" value="Winged helix' DNA-binding domain"/>
    <property type="match status" value="1"/>
</dbReference>
<dbReference type="InterPro" id="IPR011991">
    <property type="entry name" value="ArsR-like_HTH"/>
</dbReference>
<proteinExistence type="predicted"/>
<gene>
    <name evidence="6" type="ORF">GCM10010529_06590</name>
</gene>
<dbReference type="Gene3D" id="1.10.10.10">
    <property type="entry name" value="Winged helix-like DNA-binding domain superfamily/Winged helix DNA-binding domain"/>
    <property type="match status" value="1"/>
</dbReference>
<feature type="compositionally biased region" description="Basic and acidic residues" evidence="4">
    <location>
        <begin position="199"/>
        <end position="219"/>
    </location>
</feature>
<feature type="domain" description="HTH arsR-type" evidence="5">
    <location>
        <begin position="50"/>
        <end position="129"/>
    </location>
</feature>
<dbReference type="InterPro" id="IPR051081">
    <property type="entry name" value="HTH_MetalResp_TranReg"/>
</dbReference>
<accession>A0ABP6LQE7</accession>
<evidence type="ECO:0000313" key="7">
    <source>
        <dbReference type="Proteomes" id="UP001500236"/>
    </source>
</evidence>
<dbReference type="CDD" id="cd00090">
    <property type="entry name" value="HTH_ARSR"/>
    <property type="match status" value="1"/>
</dbReference>
<evidence type="ECO:0000256" key="3">
    <source>
        <dbReference type="ARBA" id="ARBA00023163"/>
    </source>
</evidence>
<name>A0ABP6LQE7_9MICC</name>
<dbReference type="Pfam" id="PF12840">
    <property type="entry name" value="HTH_20"/>
    <property type="match status" value="1"/>
</dbReference>
<feature type="region of interest" description="Disordered" evidence="4">
    <location>
        <begin position="20"/>
        <end position="39"/>
    </location>
</feature>
<dbReference type="EMBL" id="BAAAVT010000003">
    <property type="protein sequence ID" value="GAA3055210.1"/>
    <property type="molecule type" value="Genomic_DNA"/>
</dbReference>
<protein>
    <submittedName>
        <fullName evidence="6">Helix-turn-helix domain-containing protein</fullName>
    </submittedName>
</protein>
<comment type="caution">
    <text evidence="6">The sequence shown here is derived from an EMBL/GenBank/DDBJ whole genome shotgun (WGS) entry which is preliminary data.</text>
</comment>
<dbReference type="Proteomes" id="UP001500236">
    <property type="component" value="Unassembled WGS sequence"/>
</dbReference>
<keyword evidence="2" id="KW-0238">DNA-binding</keyword>
<dbReference type="SMART" id="SM00418">
    <property type="entry name" value="HTH_ARSR"/>
    <property type="match status" value="1"/>
</dbReference>
<dbReference type="InterPro" id="IPR036390">
    <property type="entry name" value="WH_DNA-bd_sf"/>
</dbReference>
<evidence type="ECO:0000259" key="5">
    <source>
        <dbReference type="SMART" id="SM00418"/>
    </source>
</evidence>
<dbReference type="PANTHER" id="PTHR33154">
    <property type="entry name" value="TRANSCRIPTIONAL REGULATOR, ARSR FAMILY"/>
    <property type="match status" value="1"/>
</dbReference>
<feature type="region of interest" description="Disordered" evidence="4">
    <location>
        <begin position="199"/>
        <end position="233"/>
    </location>
</feature>